<keyword evidence="4" id="KW-0804">Transcription</keyword>
<keyword evidence="3" id="KW-0238">DNA-binding</keyword>
<dbReference type="InterPro" id="IPR058163">
    <property type="entry name" value="LysR-type_TF_proteobact-type"/>
</dbReference>
<protein>
    <submittedName>
        <fullName evidence="6">LysR family transcriptional regulator</fullName>
    </submittedName>
</protein>
<comment type="caution">
    <text evidence="6">The sequence shown here is derived from an EMBL/GenBank/DDBJ whole genome shotgun (WGS) entry which is preliminary data.</text>
</comment>
<evidence type="ECO:0000256" key="1">
    <source>
        <dbReference type="ARBA" id="ARBA00009437"/>
    </source>
</evidence>
<dbReference type="SUPFAM" id="SSF46785">
    <property type="entry name" value="Winged helix' DNA-binding domain"/>
    <property type="match status" value="1"/>
</dbReference>
<dbReference type="Proteomes" id="UP000238196">
    <property type="component" value="Unassembled WGS sequence"/>
</dbReference>
<dbReference type="InterPro" id="IPR005119">
    <property type="entry name" value="LysR_subst-bd"/>
</dbReference>
<dbReference type="AlphaFoldDB" id="A0A2S5KVK8"/>
<comment type="similarity">
    <text evidence="1">Belongs to the LysR transcriptional regulatory family.</text>
</comment>
<sequence length="323" mass="36726">MSDWDDMRIFLETARCRRLVDAARRLGLDHSTVSRRIRRFEERLSTQLFERDAQGYTLSVAGAQLLERAEQMEQFVNQALEEAAGQNRQLYGNVRLGTTEGFGHFVIAPQLAHFCLRYPAINVDLMPLPRIVNLNRNEADLAISVERPEHASLVVAKLCDYRLRLYASRDYLQQHPPIRKRRDLARHTLISYVEDLLFTDELNYMRSIIPDSLPSFRSTSVISQYTAACEGLGVAILPCFLAARNDSLVPLLENDIDLVRSFWLTAPADRRRLARITVLWDYLKQSMDDNRAFLMGESRQMQMPPPVAAEAGEAGVTGSRGAA</sequence>
<dbReference type="PROSITE" id="PS50931">
    <property type="entry name" value="HTH_LYSR"/>
    <property type="match status" value="1"/>
</dbReference>
<evidence type="ECO:0000313" key="7">
    <source>
        <dbReference type="Proteomes" id="UP000238196"/>
    </source>
</evidence>
<dbReference type="GO" id="GO:0003700">
    <property type="term" value="F:DNA-binding transcription factor activity"/>
    <property type="evidence" value="ECO:0007669"/>
    <property type="project" value="InterPro"/>
</dbReference>
<dbReference type="Gene3D" id="3.40.190.290">
    <property type="match status" value="1"/>
</dbReference>
<accession>A0A2S5KVK8</accession>
<organism evidence="6 7">
    <name type="scientific">Proteobacteria bacterium 228</name>
    <dbReference type="NCBI Taxonomy" id="2083153"/>
    <lineage>
        <taxon>Bacteria</taxon>
        <taxon>Pseudomonadati</taxon>
        <taxon>Pseudomonadota</taxon>
    </lineage>
</organism>
<dbReference type="Gene3D" id="1.10.10.10">
    <property type="entry name" value="Winged helix-like DNA-binding domain superfamily/Winged helix DNA-binding domain"/>
    <property type="match status" value="1"/>
</dbReference>
<dbReference type="OrthoDB" id="570111at2"/>
<dbReference type="GO" id="GO:0043565">
    <property type="term" value="F:sequence-specific DNA binding"/>
    <property type="evidence" value="ECO:0007669"/>
    <property type="project" value="TreeGrafter"/>
</dbReference>
<dbReference type="SUPFAM" id="SSF53850">
    <property type="entry name" value="Periplasmic binding protein-like II"/>
    <property type="match status" value="1"/>
</dbReference>
<reference evidence="6 7" key="1">
    <citation type="submission" date="2018-02" db="EMBL/GenBank/DDBJ databases">
        <title>novel marine gammaproteobacteria from coastal saline agro ecosystem.</title>
        <authorList>
            <person name="Krishnan R."/>
            <person name="Ramesh Kumar N."/>
        </authorList>
    </citation>
    <scope>NUCLEOTIDE SEQUENCE [LARGE SCALE GENOMIC DNA]</scope>
    <source>
        <strain evidence="6 7">228</strain>
    </source>
</reference>
<proteinExistence type="inferred from homology"/>
<evidence type="ECO:0000256" key="2">
    <source>
        <dbReference type="ARBA" id="ARBA00023015"/>
    </source>
</evidence>
<dbReference type="InterPro" id="IPR036388">
    <property type="entry name" value="WH-like_DNA-bd_sf"/>
</dbReference>
<keyword evidence="2" id="KW-0805">Transcription regulation</keyword>
<evidence type="ECO:0000256" key="3">
    <source>
        <dbReference type="ARBA" id="ARBA00023125"/>
    </source>
</evidence>
<dbReference type="PANTHER" id="PTHR30537:SF3">
    <property type="entry name" value="TRANSCRIPTIONAL REGULATORY PROTEIN"/>
    <property type="match status" value="1"/>
</dbReference>
<dbReference type="EMBL" id="PRLP01000009">
    <property type="protein sequence ID" value="PPC78891.1"/>
    <property type="molecule type" value="Genomic_DNA"/>
</dbReference>
<dbReference type="InterPro" id="IPR000847">
    <property type="entry name" value="LysR_HTH_N"/>
</dbReference>
<evidence type="ECO:0000313" key="6">
    <source>
        <dbReference type="EMBL" id="PPC78891.1"/>
    </source>
</evidence>
<dbReference type="Pfam" id="PF00126">
    <property type="entry name" value="HTH_1"/>
    <property type="match status" value="1"/>
</dbReference>
<dbReference type="Pfam" id="PF03466">
    <property type="entry name" value="LysR_substrate"/>
    <property type="match status" value="1"/>
</dbReference>
<gene>
    <name evidence="6" type="ORF">C4K68_03380</name>
</gene>
<dbReference type="PANTHER" id="PTHR30537">
    <property type="entry name" value="HTH-TYPE TRANSCRIPTIONAL REGULATOR"/>
    <property type="match status" value="1"/>
</dbReference>
<name>A0A2S5KVK8_9PROT</name>
<dbReference type="GO" id="GO:0006351">
    <property type="term" value="P:DNA-templated transcription"/>
    <property type="evidence" value="ECO:0007669"/>
    <property type="project" value="TreeGrafter"/>
</dbReference>
<evidence type="ECO:0000259" key="5">
    <source>
        <dbReference type="PROSITE" id="PS50931"/>
    </source>
</evidence>
<evidence type="ECO:0000256" key="4">
    <source>
        <dbReference type="ARBA" id="ARBA00023163"/>
    </source>
</evidence>
<feature type="domain" description="HTH lysR-type" evidence="5">
    <location>
        <begin position="1"/>
        <end position="59"/>
    </location>
</feature>
<dbReference type="InterPro" id="IPR036390">
    <property type="entry name" value="WH_DNA-bd_sf"/>
</dbReference>